<name>A0A1M5EDH9_9FLAO</name>
<feature type="domain" description="TerB-C" evidence="1">
    <location>
        <begin position="360"/>
        <end position="505"/>
    </location>
</feature>
<dbReference type="AlphaFoldDB" id="A0A1M5EDH9"/>
<accession>A0A1M5EDH9</accession>
<evidence type="ECO:0000313" key="3">
    <source>
        <dbReference type="Proteomes" id="UP000184108"/>
    </source>
</evidence>
<dbReference type="Pfam" id="PF15615">
    <property type="entry name" value="TerB_C"/>
    <property type="match status" value="1"/>
</dbReference>
<dbReference type="InterPro" id="IPR028932">
    <property type="entry name" value="TerB-C"/>
</dbReference>
<gene>
    <name evidence="2" type="ORF">SAMN02787073_2885</name>
</gene>
<sequence>MTNFENPDLQIVTSTITMDETMQNMHDDDSIIDISGRSDIPISFGTDLSDKEPVQENIPQPQYDPESWKIGKKYLRKLSLNDDQTAVLNRLWFADNVFNEIEYCRIQILKQFLRAVEFLQTQCIPVNKSYSTVIEELSEIIVCLQYNYRKESLNYRYTYDAVQTEIFNHILKLCENNVREVYGIKRKINTDFNYTHPDIQHQYSRKIVSKLEIFLTENQHQILDADYRTNIILNENNTGRWKTKFDTIKEDYSNPLAFEREIFRLAEVNIKNPSQDTIFFEASKFAAKHDKICALKLYLHYFEKDMNTSKLDRKQLTKNIQKSLFTTTEQLTDFEQILNEFVATRNLDAAIEKAVRLYLPKRKKIIIDRNAVEDVQRQHSGTVALLEEYLREDGEEGDSSANAVIPSNNEEELTINITQQTPEIHIQKYLPELNLSEIQQEILDLFEKQSFNIPQEEMAVYLQAKNLFLGSTIDSINDVCFETLDDVLIEEEDEYFTINTDYYKKFLNND</sequence>
<proteinExistence type="predicted"/>
<dbReference type="RefSeq" id="WP_073174273.1">
    <property type="nucleotide sequence ID" value="NZ_FQVE01000003.1"/>
</dbReference>
<evidence type="ECO:0000313" key="2">
    <source>
        <dbReference type="EMBL" id="SHF77184.1"/>
    </source>
</evidence>
<protein>
    <submittedName>
        <fullName evidence="2">TerB-C domain-containing protein</fullName>
    </submittedName>
</protein>
<organism evidence="2 3">
    <name type="scientific">Chryseobacterium vrystaatense</name>
    <dbReference type="NCBI Taxonomy" id="307480"/>
    <lineage>
        <taxon>Bacteria</taxon>
        <taxon>Pseudomonadati</taxon>
        <taxon>Bacteroidota</taxon>
        <taxon>Flavobacteriia</taxon>
        <taxon>Flavobacteriales</taxon>
        <taxon>Weeksellaceae</taxon>
        <taxon>Chryseobacterium group</taxon>
        <taxon>Chryseobacterium</taxon>
    </lineage>
</organism>
<reference evidence="3" key="1">
    <citation type="submission" date="2016-11" db="EMBL/GenBank/DDBJ databases">
        <authorList>
            <person name="Varghese N."/>
            <person name="Submissions S."/>
        </authorList>
    </citation>
    <scope>NUCLEOTIDE SEQUENCE [LARGE SCALE GENOMIC DNA]</scope>
    <source>
        <strain evidence="3">YR203</strain>
    </source>
</reference>
<dbReference type="EMBL" id="FQVE01000003">
    <property type="protein sequence ID" value="SHF77184.1"/>
    <property type="molecule type" value="Genomic_DNA"/>
</dbReference>
<evidence type="ECO:0000259" key="1">
    <source>
        <dbReference type="Pfam" id="PF15615"/>
    </source>
</evidence>
<dbReference type="Proteomes" id="UP000184108">
    <property type="component" value="Unassembled WGS sequence"/>
</dbReference>